<dbReference type="OrthoDB" id="2018246at2759"/>
<dbReference type="Gene3D" id="1.20.58.160">
    <property type="match status" value="1"/>
</dbReference>
<keyword evidence="3" id="KW-0813">Transport</keyword>
<feature type="compositionally biased region" description="Low complexity" evidence="6">
    <location>
        <begin position="373"/>
        <end position="386"/>
    </location>
</feature>
<accession>A0A7J7BT60</accession>
<dbReference type="InParanoid" id="A0A7J7BT60"/>
<dbReference type="FunFam" id="1.25.40.90:FF:000028">
    <property type="entry name" value="TOM1-like protein 2"/>
    <property type="match status" value="1"/>
</dbReference>
<proteinExistence type="inferred from homology"/>
<name>A0A7J7BT60_TRIWF</name>
<comment type="subcellular location">
    <subcellularLocation>
        <location evidence="1">Membrane</location>
        <topology evidence="1">Peripheral membrane protein</topology>
    </subcellularLocation>
</comment>
<dbReference type="GO" id="GO:0043130">
    <property type="term" value="F:ubiquitin binding"/>
    <property type="evidence" value="ECO:0007669"/>
    <property type="project" value="InterPro"/>
</dbReference>
<evidence type="ECO:0000256" key="1">
    <source>
        <dbReference type="ARBA" id="ARBA00004170"/>
    </source>
</evidence>
<evidence type="ECO:0000313" key="9">
    <source>
        <dbReference type="EMBL" id="KAF5725293.1"/>
    </source>
</evidence>
<evidence type="ECO:0000256" key="5">
    <source>
        <dbReference type="ARBA" id="ARBA00023136"/>
    </source>
</evidence>
<dbReference type="AlphaFoldDB" id="A0A7J7BT60"/>
<evidence type="ECO:0000256" key="3">
    <source>
        <dbReference type="ARBA" id="ARBA00022448"/>
    </source>
</evidence>
<dbReference type="InterPro" id="IPR008942">
    <property type="entry name" value="ENTH_VHS"/>
</dbReference>
<dbReference type="InterPro" id="IPR038425">
    <property type="entry name" value="GAT_sf"/>
</dbReference>
<dbReference type="PROSITE" id="PS50179">
    <property type="entry name" value="VHS"/>
    <property type="match status" value="1"/>
</dbReference>
<protein>
    <recommendedName>
        <fullName evidence="11">Target of Myb protein 1</fullName>
    </recommendedName>
</protein>
<feature type="domain" description="VHS" evidence="7">
    <location>
        <begin position="12"/>
        <end position="141"/>
    </location>
</feature>
<evidence type="ECO:0000256" key="6">
    <source>
        <dbReference type="SAM" id="MobiDB-lite"/>
    </source>
</evidence>
<dbReference type="InterPro" id="IPR014645">
    <property type="entry name" value="TOM1"/>
</dbReference>
<dbReference type="Proteomes" id="UP000593562">
    <property type="component" value="Unassembled WGS sequence"/>
</dbReference>
<dbReference type="PIRSF" id="PIRSF036948">
    <property type="entry name" value="TOM1"/>
    <property type="match status" value="1"/>
</dbReference>
<dbReference type="InterPro" id="IPR004152">
    <property type="entry name" value="GAT_dom"/>
</dbReference>
<evidence type="ECO:0000256" key="2">
    <source>
        <dbReference type="ARBA" id="ARBA00007708"/>
    </source>
</evidence>
<reference evidence="9 10" key="1">
    <citation type="journal article" date="2020" name="Nat. Commun.">
        <title>Genome of Tripterygium wilfordii and identification of cytochrome P450 involved in triptolide biosynthesis.</title>
        <authorList>
            <person name="Tu L."/>
            <person name="Su P."/>
            <person name="Zhang Z."/>
            <person name="Gao L."/>
            <person name="Wang J."/>
            <person name="Hu T."/>
            <person name="Zhou J."/>
            <person name="Zhang Y."/>
            <person name="Zhao Y."/>
            <person name="Liu Y."/>
            <person name="Song Y."/>
            <person name="Tong Y."/>
            <person name="Lu Y."/>
            <person name="Yang J."/>
            <person name="Xu C."/>
            <person name="Jia M."/>
            <person name="Peters R.J."/>
            <person name="Huang L."/>
            <person name="Gao W."/>
        </authorList>
    </citation>
    <scope>NUCLEOTIDE SEQUENCE [LARGE SCALE GENOMIC DNA]</scope>
    <source>
        <strain evidence="10">cv. XIE 37</strain>
        <tissue evidence="9">Leaf</tissue>
    </source>
</reference>
<dbReference type="GO" id="GO:0035091">
    <property type="term" value="F:phosphatidylinositol binding"/>
    <property type="evidence" value="ECO:0007669"/>
    <property type="project" value="InterPro"/>
</dbReference>
<dbReference type="FunCoup" id="A0A7J7BT60">
    <property type="interactions" value="3511"/>
</dbReference>
<dbReference type="CDD" id="cd14231">
    <property type="entry name" value="GAT_GGA-like_plant"/>
    <property type="match status" value="1"/>
</dbReference>
<dbReference type="GO" id="GO:0043328">
    <property type="term" value="P:protein transport to vacuole involved in ubiquitin-dependent protein catabolic process via the multivesicular body sorting pathway"/>
    <property type="evidence" value="ECO:0007669"/>
    <property type="project" value="InterPro"/>
</dbReference>
<dbReference type="PROSITE" id="PS50909">
    <property type="entry name" value="GAT"/>
    <property type="match status" value="1"/>
</dbReference>
<organism evidence="9 10">
    <name type="scientific">Tripterygium wilfordii</name>
    <name type="common">Thunder God vine</name>
    <dbReference type="NCBI Taxonomy" id="458696"/>
    <lineage>
        <taxon>Eukaryota</taxon>
        <taxon>Viridiplantae</taxon>
        <taxon>Streptophyta</taxon>
        <taxon>Embryophyta</taxon>
        <taxon>Tracheophyta</taxon>
        <taxon>Spermatophyta</taxon>
        <taxon>Magnoliopsida</taxon>
        <taxon>eudicotyledons</taxon>
        <taxon>Gunneridae</taxon>
        <taxon>Pentapetalae</taxon>
        <taxon>rosids</taxon>
        <taxon>fabids</taxon>
        <taxon>Celastrales</taxon>
        <taxon>Celastraceae</taxon>
        <taxon>Tripterygium</taxon>
    </lineage>
</organism>
<comment type="similarity">
    <text evidence="2">Belongs to the TOM1 family.</text>
</comment>
<dbReference type="InterPro" id="IPR044836">
    <property type="entry name" value="TOL_plant"/>
</dbReference>
<dbReference type="Pfam" id="PF00790">
    <property type="entry name" value="VHS"/>
    <property type="match status" value="1"/>
</dbReference>
<dbReference type="CDD" id="cd03561">
    <property type="entry name" value="VHS"/>
    <property type="match status" value="1"/>
</dbReference>
<evidence type="ECO:0000256" key="4">
    <source>
        <dbReference type="ARBA" id="ARBA00022927"/>
    </source>
</evidence>
<dbReference type="Pfam" id="PF03127">
    <property type="entry name" value="GAT"/>
    <property type="match status" value="1"/>
</dbReference>
<dbReference type="Gene3D" id="1.25.40.90">
    <property type="match status" value="1"/>
</dbReference>
<evidence type="ECO:0000259" key="7">
    <source>
        <dbReference type="PROSITE" id="PS50179"/>
    </source>
</evidence>
<dbReference type="SUPFAM" id="SSF48464">
    <property type="entry name" value="ENTH/VHS domain"/>
    <property type="match status" value="1"/>
</dbReference>
<gene>
    <name evidence="9" type="ORF">HS088_TW23G00014</name>
</gene>
<keyword evidence="4" id="KW-0653">Protein transport</keyword>
<dbReference type="GO" id="GO:0005737">
    <property type="term" value="C:cytoplasm"/>
    <property type="evidence" value="ECO:0007669"/>
    <property type="project" value="UniProtKB-ARBA"/>
</dbReference>
<evidence type="ECO:0000313" key="10">
    <source>
        <dbReference type="Proteomes" id="UP000593562"/>
    </source>
</evidence>
<dbReference type="SUPFAM" id="SSF89009">
    <property type="entry name" value="GAT-like domain"/>
    <property type="match status" value="1"/>
</dbReference>
<feature type="region of interest" description="Disordered" evidence="6">
    <location>
        <begin position="368"/>
        <end position="494"/>
    </location>
</feature>
<sequence>MAHNAAAVAERATSDMLIGPDWAINIELCDVINMDPGQTKDALKILKKRLGNKNPKIQLLALYALETLSKNCGENVFQQIIERDILHDMVKIVKKKPELNVRERILILIDTWQEAFGGPRGRYPQYHAAYNEIRSAGVEFPPRAENSVPLFTPPQNQPMVDPTSAYEEAAIQASLQSADASSLSLSEMQNARGLADVLMDMLGALDPKNPEGVLEEVIVDLVDQCRSYQTRVMLLVNSTIDEELLCQGLALNDTLQRVLGRHDDIAKGTTTLTGGPVTLVSPLVNVHHEDDESEDEFAQLAHRSTRESSQGLVRKPASVRSEPGQVSALIPPPPPSRKPVTTDAGMVDYLSGEVYKSEESHDMINPTAFTAHSSSNSSPPFSPKVSTSPSYSVKPASSPILTGGPLYDEPAPFSQSPDQLPPAPWDTQSGNLPPPPSRYNQRQHFFDQQHGYSSGASHTSTGSSSSYDGLVGQAQNLSLNSSTPTNQPKSEDALFKDLVDFAKAKSSSPSKPNKSY</sequence>
<evidence type="ECO:0008006" key="11">
    <source>
        <dbReference type="Google" id="ProtNLM"/>
    </source>
</evidence>
<dbReference type="PANTHER" id="PTHR45898">
    <property type="entry name" value="TOM1-LIKE PROTEIN"/>
    <property type="match status" value="1"/>
</dbReference>
<keyword evidence="5" id="KW-0472">Membrane</keyword>
<keyword evidence="10" id="KW-1185">Reference proteome</keyword>
<feature type="domain" description="GAT" evidence="8">
    <location>
        <begin position="179"/>
        <end position="267"/>
    </location>
</feature>
<evidence type="ECO:0000259" key="8">
    <source>
        <dbReference type="PROSITE" id="PS50909"/>
    </source>
</evidence>
<dbReference type="InterPro" id="IPR002014">
    <property type="entry name" value="VHS_dom"/>
</dbReference>
<comment type="caution">
    <text evidence="9">The sequence shown here is derived from an EMBL/GenBank/DDBJ whole genome shotgun (WGS) entry which is preliminary data.</text>
</comment>
<dbReference type="PANTHER" id="PTHR45898:SF14">
    <property type="entry name" value="TOM1-LIKE PROTEIN 4"/>
    <property type="match status" value="1"/>
</dbReference>
<dbReference type="SMART" id="SM00288">
    <property type="entry name" value="VHS"/>
    <property type="match status" value="1"/>
</dbReference>
<dbReference type="EMBL" id="JAAARO010000023">
    <property type="protein sequence ID" value="KAF5725293.1"/>
    <property type="molecule type" value="Genomic_DNA"/>
</dbReference>
<feature type="region of interest" description="Disordered" evidence="6">
    <location>
        <begin position="303"/>
        <end position="343"/>
    </location>
</feature>
<feature type="compositionally biased region" description="Polar residues" evidence="6">
    <location>
        <begin position="473"/>
        <end position="488"/>
    </location>
</feature>
<feature type="compositionally biased region" description="Low complexity" evidence="6">
    <location>
        <begin position="450"/>
        <end position="467"/>
    </location>
</feature>
<dbReference type="GO" id="GO:0016020">
    <property type="term" value="C:membrane"/>
    <property type="evidence" value="ECO:0007669"/>
    <property type="project" value="UniProtKB-SubCell"/>
</dbReference>